<keyword evidence="3" id="KW-1185">Reference proteome</keyword>
<comment type="caution">
    <text evidence="2">The sequence shown here is derived from an EMBL/GenBank/DDBJ whole genome shotgun (WGS) entry which is preliminary data.</text>
</comment>
<accession>A0ABR7XCP6</accession>
<evidence type="ECO:0000313" key="2">
    <source>
        <dbReference type="EMBL" id="MBD1396066.1"/>
    </source>
</evidence>
<dbReference type="PROSITE" id="PS51257">
    <property type="entry name" value="PROKAR_LIPOPROTEIN"/>
    <property type="match status" value="1"/>
</dbReference>
<reference evidence="2 3" key="1">
    <citation type="submission" date="2020-09" db="EMBL/GenBank/DDBJ databases">
        <title>Genome sequencing and assembly of Pontibacter sp.</title>
        <authorList>
            <person name="Chhetri G."/>
        </authorList>
    </citation>
    <scope>NUCLEOTIDE SEQUENCE [LARGE SCALE GENOMIC DNA]</scope>
    <source>
        <strain evidence="2 3">JH31</strain>
    </source>
</reference>
<gene>
    <name evidence="2" type="ORF">H9Q13_02720</name>
</gene>
<organism evidence="2 3">
    <name type="scientific">Pontibacter aquaedesilientis</name>
    <dbReference type="NCBI Taxonomy" id="2766980"/>
    <lineage>
        <taxon>Bacteria</taxon>
        <taxon>Pseudomonadati</taxon>
        <taxon>Bacteroidota</taxon>
        <taxon>Cytophagia</taxon>
        <taxon>Cytophagales</taxon>
        <taxon>Hymenobacteraceae</taxon>
        <taxon>Pontibacter</taxon>
    </lineage>
</organism>
<proteinExistence type="predicted"/>
<evidence type="ECO:0000256" key="1">
    <source>
        <dbReference type="SAM" id="SignalP"/>
    </source>
</evidence>
<keyword evidence="1" id="KW-0732">Signal</keyword>
<protein>
    <submittedName>
        <fullName evidence="2">Uncharacterized protein</fullName>
    </submittedName>
</protein>
<dbReference type="Proteomes" id="UP000625551">
    <property type="component" value="Unassembled WGS sequence"/>
</dbReference>
<dbReference type="EMBL" id="JACXAJ010000001">
    <property type="protein sequence ID" value="MBD1396066.1"/>
    <property type="molecule type" value="Genomic_DNA"/>
</dbReference>
<feature type="chain" id="PRO_5045243080" evidence="1">
    <location>
        <begin position="26"/>
        <end position="198"/>
    </location>
</feature>
<name>A0ABR7XCP6_9BACT</name>
<evidence type="ECO:0000313" key="3">
    <source>
        <dbReference type="Proteomes" id="UP000625551"/>
    </source>
</evidence>
<sequence length="198" mass="21836">MKKIISSICLCALALLSFSCDETDAASTVVPNVEATMERKFKYLETTVDEKITYTLGLSEMHLLSDDDKVEIMFAPTRPAGKDALVFKIKKSDFANGYIGTYQIRSILNGKSGKSDLTYYHYYNKTGSTALFSTGNSMEGNIVIKTYDAATGLASGSFEVNIKNVLDPASNEINPIKPRKCDIVLTGEFNNLKLNRQN</sequence>
<feature type="signal peptide" evidence="1">
    <location>
        <begin position="1"/>
        <end position="25"/>
    </location>
</feature>
<dbReference type="RefSeq" id="WP_191182202.1">
    <property type="nucleotide sequence ID" value="NZ_JACXAJ010000001.1"/>
</dbReference>